<dbReference type="GO" id="GO:0003677">
    <property type="term" value="F:DNA binding"/>
    <property type="evidence" value="ECO:0007669"/>
    <property type="project" value="UniProtKB-KW"/>
</dbReference>
<dbReference type="STRING" id="419481.SAMN05216233_102305"/>
<evidence type="ECO:0000259" key="1">
    <source>
        <dbReference type="PROSITE" id="PS50995"/>
    </source>
</evidence>
<sequence length="149" mass="16407">MDMQNHTKRTDAAERFTQILLETFRFNGALIAAGDRLTKEFGLTSATWQILGAIHEVPLTMAQIARDKGLTRQSVRRTTALLEARGFVELQENPGHRRARLVALSEKGGDVLAQVTEVQAVWANAIAEGMDPDALVVTLRTLRALSAKL</sequence>
<dbReference type="RefSeq" id="WP_217640239.1">
    <property type="nucleotide sequence ID" value="NZ_FMUX01000002.1"/>
</dbReference>
<dbReference type="InterPro" id="IPR036388">
    <property type="entry name" value="WH-like_DNA-bd_sf"/>
</dbReference>
<dbReference type="GO" id="GO:0003700">
    <property type="term" value="F:DNA-binding transcription factor activity"/>
    <property type="evidence" value="ECO:0007669"/>
    <property type="project" value="InterPro"/>
</dbReference>
<dbReference type="PANTHER" id="PTHR33164:SF43">
    <property type="entry name" value="HTH-TYPE TRANSCRIPTIONAL REPRESSOR YETL"/>
    <property type="match status" value="1"/>
</dbReference>
<organism evidence="2 3">
    <name type="scientific">Desulfoluna spongiiphila</name>
    <dbReference type="NCBI Taxonomy" id="419481"/>
    <lineage>
        <taxon>Bacteria</taxon>
        <taxon>Pseudomonadati</taxon>
        <taxon>Thermodesulfobacteriota</taxon>
        <taxon>Desulfobacteria</taxon>
        <taxon>Desulfobacterales</taxon>
        <taxon>Desulfolunaceae</taxon>
        <taxon>Desulfoluna</taxon>
    </lineage>
</organism>
<feature type="domain" description="HTH marR-type" evidence="1">
    <location>
        <begin position="13"/>
        <end position="149"/>
    </location>
</feature>
<evidence type="ECO:0000313" key="2">
    <source>
        <dbReference type="EMBL" id="SCX96021.1"/>
    </source>
</evidence>
<dbReference type="Pfam" id="PF12802">
    <property type="entry name" value="MarR_2"/>
    <property type="match status" value="1"/>
</dbReference>
<protein>
    <submittedName>
        <fullName evidence="2">DNA-binding transcriptional regulator, MarR family</fullName>
    </submittedName>
</protein>
<dbReference type="InterPro" id="IPR036390">
    <property type="entry name" value="WH_DNA-bd_sf"/>
</dbReference>
<dbReference type="PROSITE" id="PS50995">
    <property type="entry name" value="HTH_MARR_2"/>
    <property type="match status" value="1"/>
</dbReference>
<dbReference type="EMBL" id="FMUX01000002">
    <property type="protein sequence ID" value="SCX96021.1"/>
    <property type="molecule type" value="Genomic_DNA"/>
</dbReference>
<dbReference type="PANTHER" id="PTHR33164">
    <property type="entry name" value="TRANSCRIPTIONAL REGULATOR, MARR FAMILY"/>
    <property type="match status" value="1"/>
</dbReference>
<dbReference type="SUPFAM" id="SSF46785">
    <property type="entry name" value="Winged helix' DNA-binding domain"/>
    <property type="match status" value="1"/>
</dbReference>
<dbReference type="Proteomes" id="UP000198870">
    <property type="component" value="Unassembled WGS sequence"/>
</dbReference>
<dbReference type="SMART" id="SM00347">
    <property type="entry name" value="HTH_MARR"/>
    <property type="match status" value="1"/>
</dbReference>
<accession>A0A1G5C0X1</accession>
<gene>
    <name evidence="2" type="ORF">SAMN05216233_102305</name>
</gene>
<keyword evidence="2" id="KW-0238">DNA-binding</keyword>
<dbReference type="AlphaFoldDB" id="A0A1G5C0X1"/>
<name>A0A1G5C0X1_9BACT</name>
<dbReference type="InterPro" id="IPR039422">
    <property type="entry name" value="MarR/SlyA-like"/>
</dbReference>
<keyword evidence="3" id="KW-1185">Reference proteome</keyword>
<proteinExistence type="predicted"/>
<dbReference type="InterPro" id="IPR000835">
    <property type="entry name" value="HTH_MarR-typ"/>
</dbReference>
<dbReference type="Gene3D" id="1.10.10.10">
    <property type="entry name" value="Winged helix-like DNA-binding domain superfamily/Winged helix DNA-binding domain"/>
    <property type="match status" value="1"/>
</dbReference>
<dbReference type="GO" id="GO:0006950">
    <property type="term" value="P:response to stress"/>
    <property type="evidence" value="ECO:0007669"/>
    <property type="project" value="TreeGrafter"/>
</dbReference>
<evidence type="ECO:0000313" key="3">
    <source>
        <dbReference type="Proteomes" id="UP000198870"/>
    </source>
</evidence>
<reference evidence="2 3" key="1">
    <citation type="submission" date="2016-10" db="EMBL/GenBank/DDBJ databases">
        <authorList>
            <person name="de Groot N.N."/>
        </authorList>
    </citation>
    <scope>NUCLEOTIDE SEQUENCE [LARGE SCALE GENOMIC DNA]</scope>
    <source>
        <strain evidence="2 3">AA1</strain>
    </source>
</reference>